<dbReference type="InterPro" id="IPR036412">
    <property type="entry name" value="HAD-like_sf"/>
</dbReference>
<dbReference type="PANTHER" id="PTHR43611:SF3">
    <property type="entry name" value="FLAVIN MONONUCLEOTIDE HYDROLASE 1, CHLOROPLATIC"/>
    <property type="match status" value="1"/>
</dbReference>
<accession>A0A0G0QSJ4</accession>
<protein>
    <submittedName>
        <fullName evidence="1">Epoxide hydrolase domain-like protein phosphatase</fullName>
    </submittedName>
</protein>
<organism evidence="1 2">
    <name type="scientific">Candidatus Nomurabacteria bacterium GW2011_GWF2_40_12</name>
    <dbReference type="NCBI Taxonomy" id="1618776"/>
    <lineage>
        <taxon>Bacteria</taxon>
        <taxon>Candidatus Nomuraibacteriota</taxon>
    </lineage>
</organism>
<dbReference type="PRINTS" id="PR00413">
    <property type="entry name" value="HADHALOGNASE"/>
</dbReference>
<evidence type="ECO:0000313" key="2">
    <source>
        <dbReference type="Proteomes" id="UP000034301"/>
    </source>
</evidence>
<dbReference type="EMBL" id="LBYC01000008">
    <property type="protein sequence ID" value="KKR43118.1"/>
    <property type="molecule type" value="Genomic_DNA"/>
</dbReference>
<name>A0A0G0QSJ4_9BACT</name>
<reference evidence="1 2" key="1">
    <citation type="journal article" date="2015" name="Nature">
        <title>rRNA introns, odd ribosomes, and small enigmatic genomes across a large radiation of phyla.</title>
        <authorList>
            <person name="Brown C.T."/>
            <person name="Hug L.A."/>
            <person name="Thomas B.C."/>
            <person name="Sharon I."/>
            <person name="Castelle C.J."/>
            <person name="Singh A."/>
            <person name="Wilkins M.J."/>
            <person name="Williams K.H."/>
            <person name="Banfield J.F."/>
        </authorList>
    </citation>
    <scope>NUCLEOTIDE SEQUENCE [LARGE SCALE GENOMIC DNA]</scope>
</reference>
<dbReference type="SUPFAM" id="SSF56784">
    <property type="entry name" value="HAD-like"/>
    <property type="match status" value="1"/>
</dbReference>
<dbReference type="PANTHER" id="PTHR43611">
    <property type="entry name" value="ALPHA-D-GLUCOSE 1-PHOSPHATE PHOSPHATASE"/>
    <property type="match status" value="1"/>
</dbReference>
<dbReference type="Gene3D" id="3.40.50.1000">
    <property type="entry name" value="HAD superfamily/HAD-like"/>
    <property type="match status" value="1"/>
</dbReference>
<dbReference type="NCBIfam" id="TIGR01549">
    <property type="entry name" value="HAD-SF-IA-v1"/>
    <property type="match status" value="1"/>
</dbReference>
<dbReference type="AlphaFoldDB" id="A0A0G0QSJ4"/>
<keyword evidence="1" id="KW-0378">Hydrolase</keyword>
<dbReference type="SFLD" id="SFLDG01129">
    <property type="entry name" value="C1.5:_HAD__Beta-PGM__Phosphata"/>
    <property type="match status" value="1"/>
</dbReference>
<dbReference type="Proteomes" id="UP000034301">
    <property type="component" value="Unassembled WGS sequence"/>
</dbReference>
<dbReference type="NCBIfam" id="TIGR01509">
    <property type="entry name" value="HAD-SF-IA-v3"/>
    <property type="match status" value="1"/>
</dbReference>
<dbReference type="Pfam" id="PF13419">
    <property type="entry name" value="HAD_2"/>
    <property type="match status" value="1"/>
</dbReference>
<comment type="caution">
    <text evidence="1">The sequence shown here is derived from an EMBL/GenBank/DDBJ whole genome shotgun (WGS) entry which is preliminary data.</text>
</comment>
<sequence>MIKAIAFDYGGVIEVTEWDLAQEIADYLQITRDVWYNAYYSLSHLWSISGDNGEEVYAAVAKKLNASEIQISQVLDLKEKNKKAKKINRELIEIIKDLKNKNYKICLLSNYSAELRKKLTEKELIDLFDEVVISGEVGYQKPHPKIFEILLKNLEISGNELVFIDDSKQSLLGAENIGYIPLLFTNNEKLKKDLSEVL</sequence>
<evidence type="ECO:0000313" key="1">
    <source>
        <dbReference type="EMBL" id="KKR43118.1"/>
    </source>
</evidence>
<dbReference type="InterPro" id="IPR006439">
    <property type="entry name" value="HAD-SF_hydro_IA"/>
</dbReference>
<dbReference type="InterPro" id="IPR023214">
    <property type="entry name" value="HAD_sf"/>
</dbReference>
<dbReference type="GO" id="GO:0016787">
    <property type="term" value="F:hydrolase activity"/>
    <property type="evidence" value="ECO:0007669"/>
    <property type="project" value="UniProtKB-KW"/>
</dbReference>
<dbReference type="InterPro" id="IPR041492">
    <property type="entry name" value="HAD_2"/>
</dbReference>
<proteinExistence type="predicted"/>
<gene>
    <name evidence="1" type="ORF">UT78_C0008G0050</name>
</gene>
<dbReference type="SFLD" id="SFLDS00003">
    <property type="entry name" value="Haloacid_Dehalogenase"/>
    <property type="match status" value="1"/>
</dbReference>